<proteinExistence type="predicted"/>
<reference evidence="3" key="1">
    <citation type="journal article" date="2023" name="Commun. Biol.">
        <title>Genome analysis of Parmales, the sister group of diatoms, reveals the evolutionary specialization of diatoms from phago-mixotrophs to photoautotrophs.</title>
        <authorList>
            <person name="Ban H."/>
            <person name="Sato S."/>
            <person name="Yoshikawa S."/>
            <person name="Yamada K."/>
            <person name="Nakamura Y."/>
            <person name="Ichinomiya M."/>
            <person name="Sato N."/>
            <person name="Blanc-Mathieu R."/>
            <person name="Endo H."/>
            <person name="Kuwata A."/>
            <person name="Ogata H."/>
        </authorList>
    </citation>
    <scope>NUCLEOTIDE SEQUENCE [LARGE SCALE GENOMIC DNA]</scope>
</reference>
<dbReference type="AlphaFoldDB" id="A0A9W7GA14"/>
<gene>
    <name evidence="2" type="ORF">TrCOL_g10144</name>
</gene>
<accession>A0A9W7GA14</accession>
<keyword evidence="3" id="KW-1185">Reference proteome</keyword>
<evidence type="ECO:0000313" key="2">
    <source>
        <dbReference type="EMBL" id="GMI40942.1"/>
    </source>
</evidence>
<dbReference type="EMBL" id="BRYA01000140">
    <property type="protein sequence ID" value="GMI40942.1"/>
    <property type="molecule type" value="Genomic_DNA"/>
</dbReference>
<dbReference type="Proteomes" id="UP001165065">
    <property type="component" value="Unassembled WGS sequence"/>
</dbReference>
<evidence type="ECO:0000313" key="3">
    <source>
        <dbReference type="Proteomes" id="UP001165065"/>
    </source>
</evidence>
<organism evidence="2 3">
    <name type="scientific">Triparma columacea</name>
    <dbReference type="NCBI Taxonomy" id="722753"/>
    <lineage>
        <taxon>Eukaryota</taxon>
        <taxon>Sar</taxon>
        <taxon>Stramenopiles</taxon>
        <taxon>Ochrophyta</taxon>
        <taxon>Bolidophyceae</taxon>
        <taxon>Parmales</taxon>
        <taxon>Triparmaceae</taxon>
        <taxon>Triparma</taxon>
    </lineage>
</organism>
<comment type="caution">
    <text evidence="2">The sequence shown here is derived from an EMBL/GenBank/DDBJ whole genome shotgun (WGS) entry which is preliminary data.</text>
</comment>
<protein>
    <submittedName>
        <fullName evidence="2">Uncharacterized protein</fullName>
    </submittedName>
</protein>
<name>A0A9W7GA14_9STRA</name>
<sequence length="306" mass="33424">MRSVANGSAGVGNRGVCNMCVGVIEDGLYKTERRARQELENMESGGGGGDNRRGEEEEELIAELEELRAFRERLREEGKGLREVWAGVKSSLDRVIQSSKDKDTLTLSGLLDAEVGVARFKETVGEVMGGLRSSDLRCLKMRSYTVMSHEYDVRLSGGEVWVNGCRVMLGIFSEEVTGGWREATAAIAMGWREEGGESERWEFRGGTPSAIVGKRGDGRRYIMDGSSESVVAYLSALCELVHCIRSCSTNRRQPPLFIGEDGDRVGNIRGARGIVRGGEKRGMKELGKGIGILLKWIVAQAGQGGR</sequence>
<evidence type="ECO:0000256" key="1">
    <source>
        <dbReference type="SAM" id="MobiDB-lite"/>
    </source>
</evidence>
<feature type="region of interest" description="Disordered" evidence="1">
    <location>
        <begin position="39"/>
        <end position="58"/>
    </location>
</feature>